<reference evidence="1" key="1">
    <citation type="journal article" date="2003" name="FEMS Yeast Res.">
        <title>The Hansenula polymorpha (strain CBS4732) genome sequencing and analysis.</title>
        <authorList>
            <person name="Ramezani-Rad M."/>
            <person name="Hollenberg C.P."/>
            <person name="Lauber J."/>
            <person name="Wedler H."/>
            <person name="Griess E."/>
            <person name="Wagner C."/>
            <person name="Albermann K."/>
            <person name="Hani J."/>
            <person name="Piontek M."/>
            <person name="Dahlems U."/>
            <person name="Gellissen G."/>
        </authorList>
    </citation>
    <scope>NUCLEOTIDE SEQUENCE</scope>
</reference>
<gene>
    <name evidence="1" type="primary">PEX11C</name>
</gene>
<accession>A4GFC6</accession>
<reference evidence="1" key="3">
    <citation type="submission" date="2006-05" db="EMBL/GenBank/DDBJ databases">
        <authorList>
            <person name="Dahlems U."/>
            <person name="Kiel J.A.K.W."/>
        </authorList>
    </citation>
    <scope>NUCLEOTIDE SEQUENCE</scope>
</reference>
<dbReference type="PhylomeDB" id="A4GFC6"/>
<name>A4GFC6_PICAN</name>
<protein>
    <submittedName>
        <fullName evidence="1">Pex11Cp</fullName>
    </submittedName>
</protein>
<evidence type="ECO:0000313" key="1">
    <source>
        <dbReference type="EMBL" id="ABG36521.1"/>
    </source>
</evidence>
<sequence length="308" mass="35038">MINYLYIDIISIAKSNFFWFLEIMSKRVQKTQYLLRLLANPKLYNLLGSPFEDPLKLDSLLSTVCYGSLFISELIKRRPELVQILSNLAEKLKMQGLISLIKTLIQKIQRAVDPKHRFSINVSLDSLSTKLRLISDYIADVRIFNRMWGLPGLLAFGLEDLHRIFRADSNFITKLLEATSTISIVAYQPLENVAFAADHNWTHLEKSASLEYYVASSRLWAVFVVLEVVKLVKTMIQTKLAGKPLDLLHNRSLNRSLVANIANLPLTVHWSLYDGCLSDLTVGFLGTMSSLFDTIDSWGEVSAQLRQL</sequence>
<proteinExistence type="predicted"/>
<reference evidence="1" key="2">
    <citation type="journal article" date="2006" name="Traffic">
        <title>PEX genes in fungal genomes: common, rare or redundant.</title>
        <authorList>
            <person name="Kiel J.A."/>
            <person name="Veenhuis M."/>
            <person name="van der Klei I.J."/>
        </authorList>
    </citation>
    <scope>NUCLEOTIDE SEQUENCE</scope>
</reference>
<organism evidence="1">
    <name type="scientific">Pichia angusta</name>
    <name type="common">Yeast</name>
    <name type="synonym">Hansenula polymorpha</name>
    <dbReference type="NCBI Taxonomy" id="870730"/>
    <lineage>
        <taxon>Eukaryota</taxon>
        <taxon>Fungi</taxon>
        <taxon>Dikarya</taxon>
        <taxon>Ascomycota</taxon>
        <taxon>Saccharomycotina</taxon>
        <taxon>Pichiomycetes</taxon>
        <taxon>Pichiales</taxon>
        <taxon>Pichiaceae</taxon>
        <taxon>Ogataea</taxon>
    </lineage>
</organism>
<dbReference type="EMBL" id="DQ645583">
    <property type="protein sequence ID" value="ABG36521.1"/>
    <property type="molecule type" value="Genomic_DNA"/>
</dbReference>
<dbReference type="AlphaFoldDB" id="A4GFC6"/>